<name>A0A915KZ74_ROMCU</name>
<accession>A0A915KZ74</accession>
<organism evidence="1 2">
    <name type="scientific">Romanomermis culicivorax</name>
    <name type="common">Nematode worm</name>
    <dbReference type="NCBI Taxonomy" id="13658"/>
    <lineage>
        <taxon>Eukaryota</taxon>
        <taxon>Metazoa</taxon>
        <taxon>Ecdysozoa</taxon>
        <taxon>Nematoda</taxon>
        <taxon>Enoplea</taxon>
        <taxon>Dorylaimia</taxon>
        <taxon>Mermithida</taxon>
        <taxon>Mermithoidea</taxon>
        <taxon>Mermithidae</taxon>
        <taxon>Romanomermis</taxon>
    </lineage>
</organism>
<dbReference type="Proteomes" id="UP000887565">
    <property type="component" value="Unplaced"/>
</dbReference>
<dbReference type="Gene3D" id="3.90.1200.10">
    <property type="match status" value="1"/>
</dbReference>
<dbReference type="InterPro" id="IPR011009">
    <property type="entry name" value="Kinase-like_dom_sf"/>
</dbReference>
<sequence>MYRSLIPEVMSHGDVWMNNIFFLKDESRSDQLTDQVAAFVDWQVASSGCGLNDVVRVAI</sequence>
<dbReference type="AlphaFoldDB" id="A0A915KZ74"/>
<proteinExistence type="predicted"/>
<dbReference type="InterPro" id="IPR004119">
    <property type="entry name" value="EcKL"/>
</dbReference>
<evidence type="ECO:0000313" key="2">
    <source>
        <dbReference type="WBParaSite" id="nRc.2.0.1.t43764-RA"/>
    </source>
</evidence>
<dbReference type="SUPFAM" id="SSF56112">
    <property type="entry name" value="Protein kinase-like (PK-like)"/>
    <property type="match status" value="1"/>
</dbReference>
<keyword evidence="1" id="KW-1185">Reference proteome</keyword>
<protein>
    <submittedName>
        <fullName evidence="2">Aminoglycoside phosphotransferase domain-containing protein</fullName>
    </submittedName>
</protein>
<dbReference type="Pfam" id="PF02958">
    <property type="entry name" value="EcKL"/>
    <property type="match status" value="1"/>
</dbReference>
<dbReference type="WBParaSite" id="nRc.2.0.1.t43764-RA">
    <property type="protein sequence ID" value="nRc.2.0.1.t43764-RA"/>
    <property type="gene ID" value="nRc.2.0.1.g43764"/>
</dbReference>
<reference evidence="2" key="1">
    <citation type="submission" date="2022-11" db="UniProtKB">
        <authorList>
            <consortium name="WormBaseParasite"/>
        </authorList>
    </citation>
    <scope>IDENTIFICATION</scope>
</reference>
<evidence type="ECO:0000313" key="1">
    <source>
        <dbReference type="Proteomes" id="UP000887565"/>
    </source>
</evidence>